<organism evidence="2 3">
    <name type="scientific">Candidatus Onthenecus intestinigallinarum</name>
    <dbReference type="NCBI Taxonomy" id="2840875"/>
    <lineage>
        <taxon>Bacteria</taxon>
        <taxon>Bacillati</taxon>
        <taxon>Bacillota</taxon>
        <taxon>Clostridia</taxon>
        <taxon>Eubacteriales</taxon>
        <taxon>Candidatus Onthenecus</taxon>
    </lineage>
</organism>
<reference evidence="2" key="2">
    <citation type="journal article" date="2021" name="PeerJ">
        <title>Extensive microbial diversity within the chicken gut microbiome revealed by metagenomics and culture.</title>
        <authorList>
            <person name="Gilroy R."/>
            <person name="Ravi A."/>
            <person name="Getino M."/>
            <person name="Pursley I."/>
            <person name="Horton D.L."/>
            <person name="Alikhan N.F."/>
            <person name="Baker D."/>
            <person name="Gharbi K."/>
            <person name="Hall N."/>
            <person name="Watson M."/>
            <person name="Adriaenssens E.M."/>
            <person name="Foster-Nyarko E."/>
            <person name="Jarju S."/>
            <person name="Secka A."/>
            <person name="Antonio M."/>
            <person name="Oren A."/>
            <person name="Chaudhuri R.R."/>
            <person name="La Ragione R."/>
            <person name="Hildebrand F."/>
            <person name="Pallen M.J."/>
        </authorList>
    </citation>
    <scope>NUCLEOTIDE SEQUENCE</scope>
    <source>
        <strain evidence="2">ChiSxjej2B14-6234</strain>
    </source>
</reference>
<dbReference type="InterPro" id="IPR000182">
    <property type="entry name" value="GNAT_dom"/>
</dbReference>
<proteinExistence type="predicted"/>
<evidence type="ECO:0000259" key="1">
    <source>
        <dbReference type="PROSITE" id="PS51186"/>
    </source>
</evidence>
<dbReference type="AlphaFoldDB" id="A0A9D1CQN5"/>
<reference evidence="2" key="1">
    <citation type="submission" date="2020-10" db="EMBL/GenBank/DDBJ databases">
        <authorList>
            <person name="Gilroy R."/>
        </authorList>
    </citation>
    <scope>NUCLEOTIDE SEQUENCE</scope>
    <source>
        <strain evidence="2">ChiSxjej2B14-6234</strain>
    </source>
</reference>
<sequence length="160" mass="17740">MAYEIGPMTRPAAGQIARWTYEGEYAVYSFRPDPETLDELMSGAYVACTVPEDGLTGYFCFGQAARIPTVEPDVYPDGPVDLGLGLRPDRCGRGEGAAFLQAGLLYARRAYGPREMRLTVACFNRRAIALYTHAGFRPQRTVTHRLSSRPFLIMTRPADP</sequence>
<name>A0A9D1CQN5_9FIRM</name>
<evidence type="ECO:0000313" key="3">
    <source>
        <dbReference type="Proteomes" id="UP000886887"/>
    </source>
</evidence>
<dbReference type="PROSITE" id="PS51186">
    <property type="entry name" value="GNAT"/>
    <property type="match status" value="1"/>
</dbReference>
<evidence type="ECO:0000313" key="2">
    <source>
        <dbReference type="EMBL" id="HIQ71662.1"/>
    </source>
</evidence>
<accession>A0A9D1CQN5</accession>
<protein>
    <submittedName>
        <fullName evidence="2">GNAT family N-acetyltransferase</fullName>
    </submittedName>
</protein>
<dbReference type="InterPro" id="IPR016181">
    <property type="entry name" value="Acyl_CoA_acyltransferase"/>
</dbReference>
<dbReference type="SUPFAM" id="SSF55729">
    <property type="entry name" value="Acyl-CoA N-acyltransferases (Nat)"/>
    <property type="match status" value="1"/>
</dbReference>
<dbReference type="Gene3D" id="3.40.630.30">
    <property type="match status" value="1"/>
</dbReference>
<dbReference type="GO" id="GO:0016747">
    <property type="term" value="F:acyltransferase activity, transferring groups other than amino-acyl groups"/>
    <property type="evidence" value="ECO:0007669"/>
    <property type="project" value="InterPro"/>
</dbReference>
<dbReference type="EMBL" id="DVFJ01000015">
    <property type="protein sequence ID" value="HIQ71662.1"/>
    <property type="molecule type" value="Genomic_DNA"/>
</dbReference>
<gene>
    <name evidence="2" type="ORF">IAB73_05575</name>
</gene>
<dbReference type="Proteomes" id="UP000886887">
    <property type="component" value="Unassembled WGS sequence"/>
</dbReference>
<comment type="caution">
    <text evidence="2">The sequence shown here is derived from an EMBL/GenBank/DDBJ whole genome shotgun (WGS) entry which is preliminary data.</text>
</comment>
<feature type="domain" description="N-acetyltransferase" evidence="1">
    <location>
        <begin position="3"/>
        <end position="159"/>
    </location>
</feature>